<dbReference type="InterPro" id="IPR036388">
    <property type="entry name" value="WH-like_DNA-bd_sf"/>
</dbReference>
<protein>
    <recommendedName>
        <fullName evidence="1">HTH luxR-type domain-containing protein</fullName>
    </recommendedName>
</protein>
<dbReference type="RefSeq" id="WP_071505956.1">
    <property type="nucleotide sequence ID" value="NZ_MORL01000023.1"/>
</dbReference>
<evidence type="ECO:0000313" key="3">
    <source>
        <dbReference type="Proteomes" id="UP000181790"/>
    </source>
</evidence>
<feature type="domain" description="HTH luxR-type" evidence="1">
    <location>
        <begin position="19"/>
        <end position="76"/>
    </location>
</feature>
<dbReference type="SUPFAM" id="SSF46894">
    <property type="entry name" value="C-terminal effector domain of the bipartite response regulators"/>
    <property type="match status" value="1"/>
</dbReference>
<dbReference type="Proteomes" id="UP000181790">
    <property type="component" value="Unassembled WGS sequence"/>
</dbReference>
<dbReference type="GO" id="GO:0006355">
    <property type="term" value="P:regulation of DNA-templated transcription"/>
    <property type="evidence" value="ECO:0007669"/>
    <property type="project" value="InterPro"/>
</dbReference>
<evidence type="ECO:0000313" key="2">
    <source>
        <dbReference type="EMBL" id="OIN56429.1"/>
    </source>
</evidence>
<dbReference type="InterPro" id="IPR000792">
    <property type="entry name" value="Tscrpt_reg_LuxR_C"/>
</dbReference>
<dbReference type="Gene3D" id="1.10.10.10">
    <property type="entry name" value="Winged helix-like DNA-binding domain superfamily/Winged helix DNA-binding domain"/>
    <property type="match status" value="1"/>
</dbReference>
<dbReference type="SMART" id="SM00421">
    <property type="entry name" value="HTH_LUXR"/>
    <property type="match status" value="1"/>
</dbReference>
<evidence type="ECO:0000259" key="1">
    <source>
        <dbReference type="SMART" id="SM00421"/>
    </source>
</evidence>
<proteinExistence type="predicted"/>
<organism evidence="2 3">
    <name type="scientific">Arsenicibacter rosenii</name>
    <dbReference type="NCBI Taxonomy" id="1750698"/>
    <lineage>
        <taxon>Bacteria</taxon>
        <taxon>Pseudomonadati</taxon>
        <taxon>Bacteroidota</taxon>
        <taxon>Cytophagia</taxon>
        <taxon>Cytophagales</taxon>
        <taxon>Spirosomataceae</taxon>
        <taxon>Arsenicibacter</taxon>
    </lineage>
</organism>
<accession>A0A1S2VCL8</accession>
<keyword evidence="3" id="KW-1185">Reference proteome</keyword>
<dbReference type="GO" id="GO:0003677">
    <property type="term" value="F:DNA binding"/>
    <property type="evidence" value="ECO:0007669"/>
    <property type="project" value="InterPro"/>
</dbReference>
<name>A0A1S2VCL8_9BACT</name>
<dbReference type="OrthoDB" id="961541at2"/>
<dbReference type="Pfam" id="PF00196">
    <property type="entry name" value="GerE"/>
    <property type="match status" value="1"/>
</dbReference>
<reference evidence="2 3" key="1">
    <citation type="submission" date="2016-10" db="EMBL/GenBank/DDBJ databases">
        <title>Arsenicibacter rosenii gen. nov., sp. nov., an efficient arsenic-methylating bacterium isolated from an arsenic-contaminated paddy soil.</title>
        <authorList>
            <person name="Huang K."/>
        </authorList>
    </citation>
    <scope>NUCLEOTIDE SEQUENCE [LARGE SCALE GENOMIC DNA]</scope>
    <source>
        <strain evidence="2 3">SM-1</strain>
    </source>
</reference>
<comment type="caution">
    <text evidence="2">The sequence shown here is derived from an EMBL/GenBank/DDBJ whole genome shotgun (WGS) entry which is preliminary data.</text>
</comment>
<gene>
    <name evidence="2" type="ORF">BLX24_24980</name>
</gene>
<dbReference type="EMBL" id="MORL01000023">
    <property type="protein sequence ID" value="OIN56429.1"/>
    <property type="molecule type" value="Genomic_DNA"/>
</dbReference>
<dbReference type="AlphaFoldDB" id="A0A1S2VCL8"/>
<sequence>MKAFESHQSTQRVFFMRGLLQLCPREWDVLMLIAEDDSNEAIADKLHLQPKSAENYRTRIGKKLQLTGVGKLTQFATQYRTELRFWYEEATGKLPPR</sequence>
<dbReference type="InterPro" id="IPR016032">
    <property type="entry name" value="Sig_transdc_resp-reg_C-effctor"/>
</dbReference>